<dbReference type="Proteomes" id="UP000599688">
    <property type="component" value="Unassembled WGS sequence"/>
</dbReference>
<feature type="transmembrane region" description="Helical" evidence="1">
    <location>
        <begin position="45"/>
        <end position="65"/>
    </location>
</feature>
<keyword evidence="1" id="KW-0812">Transmembrane</keyword>
<dbReference type="AlphaFoldDB" id="A0A916ZU80"/>
<evidence type="ECO:0000313" key="2">
    <source>
        <dbReference type="EMBL" id="GGE13491.1"/>
    </source>
</evidence>
<accession>A0A916ZU80</accession>
<reference evidence="2 3" key="1">
    <citation type="journal article" date="2014" name="Int. J. Syst. Evol. Microbiol.">
        <title>Complete genome sequence of Corynebacterium casei LMG S-19264T (=DSM 44701T), isolated from a smear-ripened cheese.</title>
        <authorList>
            <consortium name="US DOE Joint Genome Institute (JGI-PGF)"/>
            <person name="Walter F."/>
            <person name="Albersmeier A."/>
            <person name="Kalinowski J."/>
            <person name="Ruckert C."/>
        </authorList>
    </citation>
    <scope>NUCLEOTIDE SEQUENCE [LARGE SCALE GENOMIC DNA]</scope>
    <source>
        <strain evidence="2 3">CGMCC 1.12925</strain>
    </source>
</reference>
<evidence type="ECO:0000313" key="3">
    <source>
        <dbReference type="Proteomes" id="UP000599688"/>
    </source>
</evidence>
<keyword evidence="1" id="KW-1133">Transmembrane helix</keyword>
<evidence type="ECO:0008006" key="4">
    <source>
        <dbReference type="Google" id="ProtNLM"/>
    </source>
</evidence>
<proteinExistence type="predicted"/>
<organism evidence="2 3">
    <name type="scientific">Psychroflexus salis</name>
    <dbReference type="NCBI Taxonomy" id="1526574"/>
    <lineage>
        <taxon>Bacteria</taxon>
        <taxon>Pseudomonadati</taxon>
        <taxon>Bacteroidota</taxon>
        <taxon>Flavobacteriia</taxon>
        <taxon>Flavobacteriales</taxon>
        <taxon>Flavobacteriaceae</taxon>
        <taxon>Psychroflexus</taxon>
    </lineage>
</organism>
<gene>
    <name evidence="2" type="ORF">GCM10010831_13580</name>
</gene>
<protein>
    <recommendedName>
        <fullName evidence="4">Outer membrane protein beta-barrel domain-containing protein</fullName>
    </recommendedName>
</protein>
<keyword evidence="3" id="KW-1185">Reference proteome</keyword>
<comment type="caution">
    <text evidence="2">The sequence shown here is derived from an EMBL/GenBank/DDBJ whole genome shotgun (WGS) entry which is preliminary data.</text>
</comment>
<sequence length="452" mass="50245">MSRDHKHIDRIFQENFKHFEAQPNAKIWNEIEAKIHPKKRRIFPIWLKFTGAAAALILAFGLGYWSKLSTPTQIESFSNLSTSNFDFKLSLDKSTSLTKANDLLNSLIDKSQDFSASNNFIQNSIVQNTNTTPTNNDLASVYKTENPVTKLDKFSAIVNRLYVETSLLKAFNFSENISILNTKTIQNKITETATISADETGKTQFDSLFEDESLVVDKETSIAKKWFLKPVISPIFNAGQNASSAIGQDLASNESTGDVSFSYGMQVGFKVNNKWSIRTGVNQVNTSYTTQNVVYAPSASAFISSNVVSTYGVYNQNYYDNNIGNQGTRIFSENGNLTQQLGFIEVPLEIEYTILDGKFGVNLSGGASTFLLTNNGLLLDTADGMMNIGESQNINQTSFSTNIGLGLNYAISQKLQLNVEPAFKYQLNTFQGSNLSFNPYFFGVYTGLQFQF</sequence>
<evidence type="ECO:0000256" key="1">
    <source>
        <dbReference type="SAM" id="Phobius"/>
    </source>
</evidence>
<keyword evidence="1" id="KW-0472">Membrane</keyword>
<dbReference type="RefSeq" id="WP_188406071.1">
    <property type="nucleotide sequence ID" value="NZ_BMGL01000007.1"/>
</dbReference>
<dbReference type="EMBL" id="BMGL01000007">
    <property type="protein sequence ID" value="GGE13491.1"/>
    <property type="molecule type" value="Genomic_DNA"/>
</dbReference>
<name>A0A916ZU80_9FLAO</name>